<evidence type="ECO:0000256" key="4">
    <source>
        <dbReference type="ARBA" id="ARBA00022723"/>
    </source>
</evidence>
<evidence type="ECO:0000313" key="9">
    <source>
        <dbReference type="EMBL" id="MDQ7248481.1"/>
    </source>
</evidence>
<feature type="domain" description="Enoyl reductase (ER)" evidence="8">
    <location>
        <begin position="21"/>
        <end position="348"/>
    </location>
</feature>
<dbReference type="PANTHER" id="PTHR42940">
    <property type="entry name" value="ALCOHOL DEHYDROGENASE 1-RELATED"/>
    <property type="match status" value="1"/>
</dbReference>
<dbReference type="InterPro" id="IPR020843">
    <property type="entry name" value="ER"/>
</dbReference>
<dbReference type="RefSeq" id="WP_379955962.1">
    <property type="nucleotide sequence ID" value="NZ_JAUYVI010000004.1"/>
</dbReference>
<dbReference type="InterPro" id="IPR036291">
    <property type="entry name" value="NAD(P)-bd_dom_sf"/>
</dbReference>
<proteinExistence type="inferred from homology"/>
<reference evidence="10" key="1">
    <citation type="submission" date="2023-08" db="EMBL/GenBank/DDBJ databases">
        <title>Rhodospirillaceae gen. nov., a novel taxon isolated from the Yangtze River Yuezi River estuary sludge.</title>
        <authorList>
            <person name="Ruan L."/>
        </authorList>
    </citation>
    <scope>NUCLEOTIDE SEQUENCE [LARGE SCALE GENOMIC DNA]</scope>
    <source>
        <strain evidence="10">R-7</strain>
    </source>
</reference>
<evidence type="ECO:0000256" key="7">
    <source>
        <dbReference type="RuleBase" id="RU361277"/>
    </source>
</evidence>
<dbReference type="InterPro" id="IPR013154">
    <property type="entry name" value="ADH-like_N"/>
</dbReference>
<dbReference type="Pfam" id="PF00107">
    <property type="entry name" value="ADH_zinc_N"/>
    <property type="match status" value="1"/>
</dbReference>
<evidence type="ECO:0000313" key="10">
    <source>
        <dbReference type="Proteomes" id="UP001230156"/>
    </source>
</evidence>
<keyword evidence="6" id="KW-0560">Oxidoreductase</keyword>
<evidence type="ECO:0000256" key="3">
    <source>
        <dbReference type="ARBA" id="ARBA00013190"/>
    </source>
</evidence>
<dbReference type="SUPFAM" id="SSF51735">
    <property type="entry name" value="NAD(P)-binding Rossmann-fold domains"/>
    <property type="match status" value="1"/>
</dbReference>
<evidence type="ECO:0000256" key="5">
    <source>
        <dbReference type="ARBA" id="ARBA00022833"/>
    </source>
</evidence>
<dbReference type="EC" id="1.1.1.1" evidence="3"/>
<name>A0ABU0YL79_9PROT</name>
<dbReference type="Proteomes" id="UP001230156">
    <property type="component" value="Unassembled WGS sequence"/>
</dbReference>
<evidence type="ECO:0000259" key="8">
    <source>
        <dbReference type="SMART" id="SM00829"/>
    </source>
</evidence>
<accession>A0ABU0YL79</accession>
<dbReference type="SMART" id="SM00829">
    <property type="entry name" value="PKS_ER"/>
    <property type="match status" value="1"/>
</dbReference>
<dbReference type="InterPro" id="IPR002328">
    <property type="entry name" value="ADH_Zn_CS"/>
</dbReference>
<dbReference type="PROSITE" id="PS00059">
    <property type="entry name" value="ADH_ZINC"/>
    <property type="match status" value="1"/>
</dbReference>
<dbReference type="Pfam" id="PF08240">
    <property type="entry name" value="ADH_N"/>
    <property type="match status" value="1"/>
</dbReference>
<keyword evidence="4 7" id="KW-0479">Metal-binding</keyword>
<dbReference type="EMBL" id="JAUYVI010000004">
    <property type="protein sequence ID" value="MDQ7248481.1"/>
    <property type="molecule type" value="Genomic_DNA"/>
</dbReference>
<dbReference type="InterPro" id="IPR011032">
    <property type="entry name" value="GroES-like_sf"/>
</dbReference>
<keyword evidence="10" id="KW-1185">Reference proteome</keyword>
<sequence length="351" mass="36613">MSAGTGIRPAKMRAAVLRKLKTRLKIERLPIPEPGPGEILIKVVACGVCHSDLHAIDGDWNPGPVLPLIPGHEVTGHVAELGAGVTGFRRGDPIGVPWMWSACGHCEACLSGMETVCRTGQATGYSKPGGYAEYMVARADFVARLPKRTDLVAVAPILCAGVTTYRGLKRTNARPGQWVAVVGIGGLGHIAVQYAVAMGLRVAAVDIDPKKLALAKKLGAEFLVNAREENPVSAIRKGIGGVHGAVVAAVATQAFEQSIGMLRAGGTVVFLGLPGGKADELRASIAQISGRELSIRGSSVGTRLDLEEAVAFALRGEVAAKIETAPLSAANAVLNRMRRGKIVGRVVLTIP</sequence>
<evidence type="ECO:0000256" key="2">
    <source>
        <dbReference type="ARBA" id="ARBA00008072"/>
    </source>
</evidence>
<evidence type="ECO:0000256" key="1">
    <source>
        <dbReference type="ARBA" id="ARBA00001947"/>
    </source>
</evidence>
<dbReference type="InterPro" id="IPR013149">
    <property type="entry name" value="ADH-like_C"/>
</dbReference>
<gene>
    <name evidence="9" type="ORF">Q8A70_12425</name>
</gene>
<dbReference type="PANTHER" id="PTHR42940:SF8">
    <property type="entry name" value="VACUOLAR PROTEIN SORTING-ASSOCIATED PROTEIN 11"/>
    <property type="match status" value="1"/>
</dbReference>
<dbReference type="CDD" id="cd08297">
    <property type="entry name" value="CAD3"/>
    <property type="match status" value="1"/>
</dbReference>
<organism evidence="9 10">
    <name type="scientific">Dongia sedimenti</name>
    <dbReference type="NCBI Taxonomy" id="3064282"/>
    <lineage>
        <taxon>Bacteria</taxon>
        <taxon>Pseudomonadati</taxon>
        <taxon>Pseudomonadota</taxon>
        <taxon>Alphaproteobacteria</taxon>
        <taxon>Rhodospirillales</taxon>
        <taxon>Dongiaceae</taxon>
        <taxon>Dongia</taxon>
    </lineage>
</organism>
<evidence type="ECO:0000256" key="6">
    <source>
        <dbReference type="ARBA" id="ARBA00023002"/>
    </source>
</evidence>
<dbReference type="SUPFAM" id="SSF50129">
    <property type="entry name" value="GroES-like"/>
    <property type="match status" value="1"/>
</dbReference>
<keyword evidence="5 7" id="KW-0862">Zinc</keyword>
<protein>
    <recommendedName>
        <fullName evidence="3">alcohol dehydrogenase</fullName>
        <ecNumber evidence="3">1.1.1.1</ecNumber>
    </recommendedName>
</protein>
<dbReference type="Gene3D" id="3.40.50.720">
    <property type="entry name" value="NAD(P)-binding Rossmann-like Domain"/>
    <property type="match status" value="1"/>
</dbReference>
<dbReference type="Gene3D" id="3.90.180.10">
    <property type="entry name" value="Medium-chain alcohol dehydrogenases, catalytic domain"/>
    <property type="match status" value="1"/>
</dbReference>
<comment type="caution">
    <text evidence="9">The sequence shown here is derived from an EMBL/GenBank/DDBJ whole genome shotgun (WGS) entry which is preliminary data.</text>
</comment>
<comment type="similarity">
    <text evidence="2 7">Belongs to the zinc-containing alcohol dehydrogenase family.</text>
</comment>
<comment type="cofactor">
    <cofactor evidence="1 7">
        <name>Zn(2+)</name>
        <dbReference type="ChEBI" id="CHEBI:29105"/>
    </cofactor>
</comment>